<gene>
    <name evidence="1" type="ORF">HDG40_000749</name>
</gene>
<evidence type="ECO:0000313" key="1">
    <source>
        <dbReference type="EMBL" id="MBB5422608.1"/>
    </source>
</evidence>
<sequence>MIQSEKLRMLKPVARKLSVGFNVRRGDMGLECGIVRPPLNDDEAPPVVPILMQIVLQGAGLIANRIDEPLERCLQTLFASGLGD</sequence>
<organism evidence="1 2">
    <name type="scientific">Paraburkholderia atlantica</name>
    <dbReference type="NCBI Taxonomy" id="2654982"/>
    <lineage>
        <taxon>Bacteria</taxon>
        <taxon>Pseudomonadati</taxon>
        <taxon>Pseudomonadota</taxon>
        <taxon>Betaproteobacteria</taxon>
        <taxon>Burkholderiales</taxon>
        <taxon>Burkholderiaceae</taxon>
        <taxon>Paraburkholderia</taxon>
    </lineage>
</organism>
<name>A0A7W8Q2L3_PARAM</name>
<proteinExistence type="predicted"/>
<protein>
    <submittedName>
        <fullName evidence="1">Uncharacterized protein</fullName>
    </submittedName>
</protein>
<keyword evidence="2" id="KW-1185">Reference proteome</keyword>
<dbReference type="Proteomes" id="UP000592780">
    <property type="component" value="Unassembled WGS sequence"/>
</dbReference>
<dbReference type="EMBL" id="JACHDD010000001">
    <property type="protein sequence ID" value="MBB5422608.1"/>
    <property type="molecule type" value="Genomic_DNA"/>
</dbReference>
<evidence type="ECO:0000313" key="2">
    <source>
        <dbReference type="Proteomes" id="UP000592780"/>
    </source>
</evidence>
<accession>A0A7W8Q2L3</accession>
<dbReference type="AlphaFoldDB" id="A0A7W8Q2L3"/>
<comment type="caution">
    <text evidence="1">The sequence shown here is derived from an EMBL/GenBank/DDBJ whole genome shotgun (WGS) entry which is preliminary data.</text>
</comment>
<reference evidence="1 2" key="1">
    <citation type="submission" date="2020-08" db="EMBL/GenBank/DDBJ databases">
        <title>Genomic Encyclopedia of Type Strains, Phase IV (KMG-V): Genome sequencing to study the core and pangenomes of soil and plant-associated prokaryotes.</title>
        <authorList>
            <person name="Whitman W."/>
        </authorList>
    </citation>
    <scope>NUCLEOTIDE SEQUENCE [LARGE SCALE GENOMIC DNA]</scope>
    <source>
        <strain evidence="1 2">JPY158</strain>
    </source>
</reference>